<evidence type="ECO:0000313" key="1">
    <source>
        <dbReference type="EMBL" id="MBF4809584.1"/>
    </source>
</evidence>
<dbReference type="GO" id="GO:0004180">
    <property type="term" value="F:carboxypeptidase activity"/>
    <property type="evidence" value="ECO:0007669"/>
    <property type="project" value="UniProtKB-KW"/>
</dbReference>
<gene>
    <name evidence="1" type="ORF">HXK23_05135</name>
</gene>
<sequence>FLLSAVVKPSTSTTYMAWPGSKDFTYQTSMLSPNYPVANNQMVSSTDWSQDSAQVGTTMTQAHLTLWTIPAYNLFDLYSVAPYLFGRN</sequence>
<dbReference type="EMBL" id="JABZGT010000327">
    <property type="protein sequence ID" value="MBF4809584.1"/>
    <property type="molecule type" value="Genomic_DNA"/>
</dbReference>
<accession>A0A930YTD0</accession>
<keyword evidence="1" id="KW-0121">Carboxypeptidase</keyword>
<comment type="caution">
    <text evidence="1">The sequence shown here is derived from an EMBL/GenBank/DDBJ whole genome shotgun (WGS) entry which is preliminary data.</text>
</comment>
<reference evidence="1" key="1">
    <citation type="submission" date="2020-04" db="EMBL/GenBank/DDBJ databases">
        <title>Deep metagenomics examines the oral microbiome during advanced dental caries in children, revealing novel taxa and co-occurrences with host molecules.</title>
        <authorList>
            <person name="Baker J.L."/>
            <person name="Morton J.T."/>
            <person name="Dinis M."/>
            <person name="Alvarez R."/>
            <person name="Tran N.C."/>
            <person name="Knight R."/>
            <person name="Edlund A."/>
        </authorList>
    </citation>
    <scope>NUCLEOTIDE SEQUENCE</scope>
    <source>
        <strain evidence="1">JCVI_22A_bin.2</strain>
    </source>
</reference>
<keyword evidence="1" id="KW-0378">Hydrolase</keyword>
<evidence type="ECO:0000313" key="2">
    <source>
        <dbReference type="Proteomes" id="UP000772566"/>
    </source>
</evidence>
<feature type="non-terminal residue" evidence="1">
    <location>
        <position position="1"/>
    </location>
</feature>
<proteinExistence type="predicted"/>
<organism evidence="1 2">
    <name type="scientific">Lancefieldella parvula</name>
    <dbReference type="NCBI Taxonomy" id="1382"/>
    <lineage>
        <taxon>Bacteria</taxon>
        <taxon>Bacillati</taxon>
        <taxon>Actinomycetota</taxon>
        <taxon>Coriobacteriia</taxon>
        <taxon>Coriobacteriales</taxon>
        <taxon>Atopobiaceae</taxon>
        <taxon>Lancefieldella</taxon>
    </lineage>
</organism>
<protein>
    <submittedName>
        <fullName evidence="1">D-alanyl-D-alanine carboxypeptidase</fullName>
    </submittedName>
</protein>
<dbReference type="Proteomes" id="UP000772566">
    <property type="component" value="Unassembled WGS sequence"/>
</dbReference>
<dbReference type="AlphaFoldDB" id="A0A930YTD0"/>
<name>A0A930YTD0_9ACTN</name>
<keyword evidence="1" id="KW-0645">Protease</keyword>